<keyword evidence="2" id="KW-1133">Transmembrane helix</keyword>
<feature type="region of interest" description="Disordered" evidence="1">
    <location>
        <begin position="333"/>
        <end position="364"/>
    </location>
</feature>
<evidence type="ECO:0000256" key="1">
    <source>
        <dbReference type="SAM" id="MobiDB-lite"/>
    </source>
</evidence>
<sequence>MSNNQLDSLKELHHPIHAFYAIPPTGFILSDDDNKESKPVIATTLSIKPTSTIIPKPNSSVLSITNNRFVTTVSIISTLPSVAPVNKKPPPFVNNVNDPSFNSKTPMNRENKDDLPWLAPLLGVLGTLGVVAIGIVYLIGRNRKKKSNATFSDETNDRSMTRHFQQQQQHLQVLPNSYQSWASLSTINTSAENNQDKKNIIIHQQEHVPPPPAYTSIRQKRMTADTLVNENNISMLLKNQYAPQLAFSPSLVAGEFQQQQQLEERPPLPTISPSNTLIDNAGVLSSTSQAKVEDYHYSFDQRPKKIEIYEPQVNLHDGENPFIPYFYSNDEDKENTETKKKEEHHNIVNVNNNNNNNNNNNDTV</sequence>
<feature type="compositionally biased region" description="Basic and acidic residues" evidence="1">
    <location>
        <begin position="335"/>
        <end position="346"/>
    </location>
</feature>
<accession>A0A8H7SQG2</accession>
<gene>
    <name evidence="3" type="ORF">INT48_000790</name>
</gene>
<dbReference type="AlphaFoldDB" id="A0A8H7SQG2"/>
<dbReference type="EMBL" id="JAEPRE010000056">
    <property type="protein sequence ID" value="KAG2234340.1"/>
    <property type="molecule type" value="Genomic_DNA"/>
</dbReference>
<name>A0A8H7SQG2_9FUNG</name>
<organism evidence="3 4">
    <name type="scientific">Thamnidium elegans</name>
    <dbReference type="NCBI Taxonomy" id="101142"/>
    <lineage>
        <taxon>Eukaryota</taxon>
        <taxon>Fungi</taxon>
        <taxon>Fungi incertae sedis</taxon>
        <taxon>Mucoromycota</taxon>
        <taxon>Mucoromycotina</taxon>
        <taxon>Mucoromycetes</taxon>
        <taxon>Mucorales</taxon>
        <taxon>Mucorineae</taxon>
        <taxon>Mucoraceae</taxon>
        <taxon>Thamnidium</taxon>
    </lineage>
</organism>
<comment type="caution">
    <text evidence="3">The sequence shown here is derived from an EMBL/GenBank/DDBJ whole genome shotgun (WGS) entry which is preliminary data.</text>
</comment>
<evidence type="ECO:0000313" key="3">
    <source>
        <dbReference type="EMBL" id="KAG2234340.1"/>
    </source>
</evidence>
<reference evidence="3" key="1">
    <citation type="submission" date="2021-01" db="EMBL/GenBank/DDBJ databases">
        <title>Metabolic potential, ecology and presence of endohyphal bacteria is reflected in genomic diversity of Mucoromycotina.</title>
        <authorList>
            <person name="Muszewska A."/>
            <person name="Okrasinska A."/>
            <person name="Steczkiewicz K."/>
            <person name="Drgas O."/>
            <person name="Orlowska M."/>
            <person name="Perlinska-Lenart U."/>
            <person name="Aleksandrzak-Piekarczyk T."/>
            <person name="Szatraj K."/>
            <person name="Zielenkiewicz U."/>
            <person name="Pilsyk S."/>
            <person name="Malc E."/>
            <person name="Mieczkowski P."/>
            <person name="Kruszewska J.S."/>
            <person name="Biernat P."/>
            <person name="Pawlowska J."/>
        </authorList>
    </citation>
    <scope>NUCLEOTIDE SEQUENCE</scope>
    <source>
        <strain evidence="3">WA0000018081</strain>
    </source>
</reference>
<feature type="region of interest" description="Disordered" evidence="1">
    <location>
        <begin position="146"/>
        <end position="165"/>
    </location>
</feature>
<dbReference type="Proteomes" id="UP000613177">
    <property type="component" value="Unassembled WGS sequence"/>
</dbReference>
<protein>
    <submittedName>
        <fullName evidence="3">Uncharacterized protein</fullName>
    </submittedName>
</protein>
<keyword evidence="2" id="KW-0812">Transmembrane</keyword>
<feature type="transmembrane region" description="Helical" evidence="2">
    <location>
        <begin position="117"/>
        <end position="139"/>
    </location>
</feature>
<proteinExistence type="predicted"/>
<evidence type="ECO:0000313" key="4">
    <source>
        <dbReference type="Proteomes" id="UP000613177"/>
    </source>
</evidence>
<keyword evidence="2" id="KW-0472">Membrane</keyword>
<keyword evidence="4" id="KW-1185">Reference proteome</keyword>
<evidence type="ECO:0000256" key="2">
    <source>
        <dbReference type="SAM" id="Phobius"/>
    </source>
</evidence>
<feature type="compositionally biased region" description="Low complexity" evidence="1">
    <location>
        <begin position="347"/>
        <end position="364"/>
    </location>
</feature>